<reference evidence="1 2" key="1">
    <citation type="submission" date="2016-11" db="EMBL/GenBank/DDBJ databases">
        <authorList>
            <person name="Jaros S."/>
            <person name="Januszkiewicz K."/>
            <person name="Wedrychowicz H."/>
        </authorList>
    </citation>
    <scope>NUCLEOTIDE SEQUENCE [LARGE SCALE GENOMIC DNA]</scope>
    <source>
        <strain evidence="1 2">CGMCC 1.7049</strain>
    </source>
</reference>
<accession>A0A1M5M0E8</accession>
<evidence type="ECO:0000313" key="1">
    <source>
        <dbReference type="EMBL" id="SHG70824.1"/>
    </source>
</evidence>
<protein>
    <submittedName>
        <fullName evidence="1">Uncharacterized protein</fullName>
    </submittedName>
</protein>
<gene>
    <name evidence="1" type="ORF">SAMN04488068_1201</name>
</gene>
<organism evidence="1 2">
    <name type="scientific">Hydrocarboniphaga daqingensis</name>
    <dbReference type="NCBI Taxonomy" id="490188"/>
    <lineage>
        <taxon>Bacteria</taxon>
        <taxon>Pseudomonadati</taxon>
        <taxon>Pseudomonadota</taxon>
        <taxon>Gammaproteobacteria</taxon>
        <taxon>Nevskiales</taxon>
        <taxon>Nevskiaceae</taxon>
        <taxon>Hydrocarboniphaga</taxon>
    </lineage>
</organism>
<dbReference type="OrthoDB" id="7068441at2"/>
<dbReference type="RefSeq" id="WP_072895252.1">
    <property type="nucleotide sequence ID" value="NZ_FQWZ01000002.1"/>
</dbReference>
<evidence type="ECO:0000313" key="2">
    <source>
        <dbReference type="Proteomes" id="UP000199758"/>
    </source>
</evidence>
<dbReference type="STRING" id="490188.SAMN04488068_1201"/>
<proteinExistence type="predicted"/>
<dbReference type="AlphaFoldDB" id="A0A1M5M0E8"/>
<name>A0A1M5M0E8_9GAMM</name>
<sequence>MKTGFLNDDEVRQIHSIMARHGIEQFDAAIRFWGRGKAISVDGVLDEKHLTCLLDIARALSPQPQAEQGVAPATMSLAVSAAVPAITAAASPTQAAA</sequence>
<dbReference type="EMBL" id="FQWZ01000002">
    <property type="protein sequence ID" value="SHG70824.1"/>
    <property type="molecule type" value="Genomic_DNA"/>
</dbReference>
<dbReference type="Proteomes" id="UP000199758">
    <property type="component" value="Unassembled WGS sequence"/>
</dbReference>
<keyword evidence="2" id="KW-1185">Reference proteome</keyword>